<gene>
    <name evidence="2" type="ORF">LUCI_0599</name>
</gene>
<dbReference type="PANTHER" id="PTHR39193:SF1">
    <property type="entry name" value="5-DEOXY-GLUCURONATE ISOMERASE"/>
    <property type="match status" value="1"/>
</dbReference>
<evidence type="ECO:0000313" key="3">
    <source>
        <dbReference type="Proteomes" id="UP000277811"/>
    </source>
</evidence>
<name>A0A498R3K8_9FIRM</name>
<sequence>MSYLYPFQAQKGYRDVIKAGGQTQHTGLALLTLDARENYAGETTGEEAVLVILSGKCRVQVNDVVFPNLGCRNDVFSGPAASVYIPIGSRYQVTEIQGQRLEVAVALAPATKKFTPFVVKPEDVVVNQRGILNYQREVHDIIVENGEEMVDRIVVGETFTFPGNWSSFPSHKHDVFDLPHETALEEIYHFKVKPVEGFGVQIMYTDDLSMREAYMLKDGDSVALPKGYHPVAAAPGFQVYYLWIMAGTHGRKLIPHDDPKLAWMQNLGPMLKGR</sequence>
<evidence type="ECO:0000256" key="1">
    <source>
        <dbReference type="ARBA" id="ARBA00023235"/>
    </source>
</evidence>
<dbReference type="InterPro" id="IPR014710">
    <property type="entry name" value="RmlC-like_jellyroll"/>
</dbReference>
<dbReference type="RefSeq" id="WP_122626380.1">
    <property type="nucleotide sequence ID" value="NZ_UPPP01000055.1"/>
</dbReference>
<keyword evidence="1 2" id="KW-0413">Isomerase</keyword>
<dbReference type="AlphaFoldDB" id="A0A498R3K8"/>
<dbReference type="EMBL" id="UPPP01000055">
    <property type="protein sequence ID" value="VBB05390.1"/>
    <property type="molecule type" value="Genomic_DNA"/>
</dbReference>
<dbReference type="Pfam" id="PF04962">
    <property type="entry name" value="KduI"/>
    <property type="match status" value="1"/>
</dbReference>
<reference evidence="2 3" key="1">
    <citation type="submission" date="2018-06" db="EMBL/GenBank/DDBJ databases">
        <authorList>
            <person name="Strepis N."/>
        </authorList>
    </citation>
    <scope>NUCLEOTIDE SEQUENCE [LARGE SCALE GENOMIC DNA]</scope>
    <source>
        <strain evidence="2">LUCI</strain>
    </source>
</reference>
<evidence type="ECO:0000313" key="2">
    <source>
        <dbReference type="EMBL" id="VBB05390.1"/>
    </source>
</evidence>
<dbReference type="NCBIfam" id="TIGR04378">
    <property type="entry name" value="myo_inos_iolB"/>
    <property type="match status" value="1"/>
</dbReference>
<dbReference type="OrthoDB" id="9799936at2"/>
<dbReference type="GO" id="GO:0019310">
    <property type="term" value="P:inositol catabolic process"/>
    <property type="evidence" value="ECO:0007669"/>
    <property type="project" value="InterPro"/>
</dbReference>
<dbReference type="Proteomes" id="UP000277811">
    <property type="component" value="Unassembled WGS sequence"/>
</dbReference>
<dbReference type="PIRSF" id="PIRSF036628">
    <property type="entry name" value="IolB"/>
    <property type="match status" value="1"/>
</dbReference>
<organism evidence="2 3">
    <name type="scientific">Lucifera butyrica</name>
    <dbReference type="NCBI Taxonomy" id="1351585"/>
    <lineage>
        <taxon>Bacteria</taxon>
        <taxon>Bacillati</taxon>
        <taxon>Bacillota</taxon>
        <taxon>Negativicutes</taxon>
        <taxon>Veillonellales</taxon>
        <taxon>Veillonellaceae</taxon>
        <taxon>Lucifera</taxon>
    </lineage>
</organism>
<dbReference type="InterPro" id="IPR011051">
    <property type="entry name" value="RmlC_Cupin_sf"/>
</dbReference>
<accession>A0A498R3K8</accession>
<keyword evidence="3" id="KW-1185">Reference proteome</keyword>
<dbReference type="GO" id="GO:0008880">
    <property type="term" value="F:glucuronate isomerase activity"/>
    <property type="evidence" value="ECO:0007669"/>
    <property type="project" value="InterPro"/>
</dbReference>
<protein>
    <submittedName>
        <fullName evidence="2">5-deoxy-glucuronate isomerase iolb</fullName>
    </submittedName>
</protein>
<proteinExistence type="predicted"/>
<dbReference type="PANTHER" id="PTHR39193">
    <property type="entry name" value="5-DEOXY-GLUCURONATE ISOMERASE"/>
    <property type="match status" value="1"/>
</dbReference>
<dbReference type="SUPFAM" id="SSF51182">
    <property type="entry name" value="RmlC-like cupins"/>
    <property type="match status" value="1"/>
</dbReference>
<dbReference type="InterPro" id="IPR024203">
    <property type="entry name" value="Deoxy-glucuronate_isom_IolB"/>
</dbReference>
<dbReference type="Gene3D" id="2.60.120.10">
    <property type="entry name" value="Jelly Rolls"/>
    <property type="match status" value="2"/>
</dbReference>
<dbReference type="InterPro" id="IPR021120">
    <property type="entry name" value="KduI/IolB_isomerase"/>
</dbReference>